<evidence type="ECO:0000313" key="3">
    <source>
        <dbReference type="Proteomes" id="UP000789405"/>
    </source>
</evidence>
<feature type="compositionally biased region" description="Polar residues" evidence="1">
    <location>
        <begin position="17"/>
        <end position="42"/>
    </location>
</feature>
<dbReference type="EMBL" id="CAJVPY010013678">
    <property type="protein sequence ID" value="CAG8742078.1"/>
    <property type="molecule type" value="Genomic_DNA"/>
</dbReference>
<keyword evidence="3" id="KW-1185">Reference proteome</keyword>
<sequence length="57" mass="6532">SLIIKPLETHSSEVGKAQQNSQQIHETSTKTRPTFKVTPTYNDDSRAKPRFQNNNDF</sequence>
<gene>
    <name evidence="2" type="ORF">DERYTH_LOCUS16094</name>
</gene>
<organism evidence="2 3">
    <name type="scientific">Dentiscutata erythropus</name>
    <dbReference type="NCBI Taxonomy" id="1348616"/>
    <lineage>
        <taxon>Eukaryota</taxon>
        <taxon>Fungi</taxon>
        <taxon>Fungi incertae sedis</taxon>
        <taxon>Mucoromycota</taxon>
        <taxon>Glomeromycotina</taxon>
        <taxon>Glomeromycetes</taxon>
        <taxon>Diversisporales</taxon>
        <taxon>Gigasporaceae</taxon>
        <taxon>Dentiscutata</taxon>
    </lineage>
</organism>
<reference evidence="2" key="1">
    <citation type="submission" date="2021-06" db="EMBL/GenBank/DDBJ databases">
        <authorList>
            <person name="Kallberg Y."/>
            <person name="Tangrot J."/>
            <person name="Rosling A."/>
        </authorList>
    </citation>
    <scope>NUCLEOTIDE SEQUENCE</scope>
    <source>
        <strain evidence="2">MA453B</strain>
    </source>
</reference>
<dbReference type="Proteomes" id="UP000789405">
    <property type="component" value="Unassembled WGS sequence"/>
</dbReference>
<feature type="non-terminal residue" evidence="2">
    <location>
        <position position="57"/>
    </location>
</feature>
<accession>A0A9N9ILB6</accession>
<proteinExistence type="predicted"/>
<dbReference type="AlphaFoldDB" id="A0A9N9ILB6"/>
<evidence type="ECO:0000313" key="2">
    <source>
        <dbReference type="EMBL" id="CAG8742078.1"/>
    </source>
</evidence>
<protein>
    <submittedName>
        <fullName evidence="2">2231_t:CDS:1</fullName>
    </submittedName>
</protein>
<evidence type="ECO:0000256" key="1">
    <source>
        <dbReference type="SAM" id="MobiDB-lite"/>
    </source>
</evidence>
<name>A0A9N9ILB6_9GLOM</name>
<comment type="caution">
    <text evidence="2">The sequence shown here is derived from an EMBL/GenBank/DDBJ whole genome shotgun (WGS) entry which is preliminary data.</text>
</comment>
<feature type="region of interest" description="Disordered" evidence="1">
    <location>
        <begin position="1"/>
        <end position="57"/>
    </location>
</feature>